<dbReference type="RefSeq" id="WP_046575077.1">
    <property type="nucleotide sequence ID" value="NZ_CP010429.1"/>
</dbReference>
<dbReference type="Proteomes" id="UP000033054">
    <property type="component" value="Chromosome"/>
</dbReference>
<evidence type="ECO:0000256" key="1">
    <source>
        <dbReference type="SAM" id="MobiDB-lite"/>
    </source>
</evidence>
<accession>A0A0E3ZVM0</accession>
<evidence type="ECO:0000256" key="2">
    <source>
        <dbReference type="SAM" id="Phobius"/>
    </source>
</evidence>
<organism evidence="3 4">
    <name type="scientific">Spirosoma radiotolerans</name>
    <dbReference type="NCBI Taxonomy" id="1379870"/>
    <lineage>
        <taxon>Bacteria</taxon>
        <taxon>Pseudomonadati</taxon>
        <taxon>Bacteroidota</taxon>
        <taxon>Cytophagia</taxon>
        <taxon>Cytophagales</taxon>
        <taxon>Cytophagaceae</taxon>
        <taxon>Spirosoma</taxon>
    </lineage>
</organism>
<dbReference type="PATRIC" id="fig|1379870.5.peg.3527"/>
<feature type="region of interest" description="Disordered" evidence="1">
    <location>
        <begin position="1"/>
        <end position="30"/>
    </location>
</feature>
<reference evidence="3 4" key="1">
    <citation type="journal article" date="2014" name="Curr. Microbiol.">
        <title>Spirosoma radiotolerans sp. nov., a gamma-radiation-resistant bacterium isolated from gamma ray-irradiated soil.</title>
        <authorList>
            <person name="Lee J.J."/>
            <person name="Srinivasan S."/>
            <person name="Lim S."/>
            <person name="Joe M."/>
            <person name="Im S."/>
            <person name="Bae S.I."/>
            <person name="Park K.R."/>
            <person name="Han J.H."/>
            <person name="Park S.H."/>
            <person name="Joo B.M."/>
            <person name="Park S.J."/>
            <person name="Kim M.K."/>
        </authorList>
    </citation>
    <scope>NUCLEOTIDE SEQUENCE [LARGE SCALE GENOMIC DNA]</scope>
    <source>
        <strain evidence="3 4">DG5A</strain>
    </source>
</reference>
<name>A0A0E3ZVM0_9BACT</name>
<keyword evidence="2" id="KW-0812">Transmembrane</keyword>
<evidence type="ECO:0000313" key="4">
    <source>
        <dbReference type="Proteomes" id="UP000033054"/>
    </source>
</evidence>
<proteinExistence type="predicted"/>
<evidence type="ECO:0000313" key="3">
    <source>
        <dbReference type="EMBL" id="AKD56214.1"/>
    </source>
</evidence>
<sequence length="387" mass="40444">MTPAERAMQLRNTPTPAATPASASRPAPSAAQVQTAAAMSNGYWAAKKTLSDGREARYWQGEKNGRNTRAAGWYVRGISGGWEDSTTRISSGPLNTSEPGVVQLPRIASLFTPNHELRVIDDTWDFTAQLTGRERSQQAVRGRPHQLQTDNFNKVGAWCDSIDALMELFEQNEQDVKKWRNGMATLSGLQIGLGILGGGLIVAGIVASGGLAAIPMAAGAIAIGVSSAATGVAVGAARSVTEVGLANAQREGGVQSGRAAVGGGELLKGSGAVGAKEGITRTLVEVSHAGAASAVGAVAGGGGAAISIVKGGMGAYKAYKVDVGAIWAQVEWDKVQQNIADAETFVEKNKKGFDPEKLAALKQKLEDTNSRVAKVRRLRWADESRRK</sequence>
<keyword evidence="2" id="KW-0472">Membrane</keyword>
<dbReference type="EMBL" id="CP010429">
    <property type="protein sequence ID" value="AKD56214.1"/>
    <property type="molecule type" value="Genomic_DNA"/>
</dbReference>
<dbReference type="KEGG" id="srd:SD10_16235"/>
<feature type="transmembrane region" description="Helical" evidence="2">
    <location>
        <begin position="213"/>
        <end position="237"/>
    </location>
</feature>
<gene>
    <name evidence="3" type="ORF">SD10_16235</name>
</gene>
<feature type="transmembrane region" description="Helical" evidence="2">
    <location>
        <begin position="186"/>
        <end position="207"/>
    </location>
</feature>
<keyword evidence="2" id="KW-1133">Transmembrane helix</keyword>
<protein>
    <submittedName>
        <fullName evidence="3">Uncharacterized protein</fullName>
    </submittedName>
</protein>
<dbReference type="HOGENOM" id="CLU_713536_0_0_10"/>
<dbReference type="AlphaFoldDB" id="A0A0E3ZVM0"/>
<feature type="compositionally biased region" description="Low complexity" evidence="1">
    <location>
        <begin position="13"/>
        <end position="30"/>
    </location>
</feature>
<keyword evidence="4" id="KW-1185">Reference proteome</keyword>